<evidence type="ECO:0000256" key="2">
    <source>
        <dbReference type="ARBA" id="ARBA00022475"/>
    </source>
</evidence>
<keyword evidence="3 6" id="KW-0812">Transmembrane</keyword>
<keyword evidence="5 6" id="KW-0472">Membrane</keyword>
<feature type="transmembrane region" description="Helical" evidence="6">
    <location>
        <begin position="362"/>
        <end position="385"/>
    </location>
</feature>
<feature type="transmembrane region" description="Helical" evidence="6">
    <location>
        <begin position="197"/>
        <end position="217"/>
    </location>
</feature>
<name>A0A5C5WW33_9BACT</name>
<organism evidence="7 8">
    <name type="scientific">Rubripirellula amarantea</name>
    <dbReference type="NCBI Taxonomy" id="2527999"/>
    <lineage>
        <taxon>Bacteria</taxon>
        <taxon>Pseudomonadati</taxon>
        <taxon>Planctomycetota</taxon>
        <taxon>Planctomycetia</taxon>
        <taxon>Pirellulales</taxon>
        <taxon>Pirellulaceae</taxon>
        <taxon>Rubripirellula</taxon>
    </lineage>
</organism>
<comment type="caution">
    <text evidence="7">The sequence shown here is derived from an EMBL/GenBank/DDBJ whole genome shotgun (WGS) entry which is preliminary data.</text>
</comment>
<dbReference type="RefSeq" id="WP_146514237.1">
    <property type="nucleotide sequence ID" value="NZ_SJPI01000001.1"/>
</dbReference>
<evidence type="ECO:0000313" key="7">
    <source>
        <dbReference type="EMBL" id="TWT54145.1"/>
    </source>
</evidence>
<feature type="transmembrane region" description="Helical" evidence="6">
    <location>
        <begin position="139"/>
        <end position="158"/>
    </location>
</feature>
<evidence type="ECO:0000313" key="8">
    <source>
        <dbReference type="Proteomes" id="UP000316598"/>
    </source>
</evidence>
<evidence type="ECO:0000256" key="6">
    <source>
        <dbReference type="SAM" id="Phobius"/>
    </source>
</evidence>
<feature type="transmembrane region" description="Helical" evidence="6">
    <location>
        <begin position="424"/>
        <end position="444"/>
    </location>
</feature>
<protein>
    <submittedName>
        <fullName evidence="7">Uncharacterized protein</fullName>
    </submittedName>
</protein>
<dbReference type="AlphaFoldDB" id="A0A5C5WW33"/>
<evidence type="ECO:0000256" key="1">
    <source>
        <dbReference type="ARBA" id="ARBA00004651"/>
    </source>
</evidence>
<dbReference type="EMBL" id="SJPI01000001">
    <property type="protein sequence ID" value="TWT54145.1"/>
    <property type="molecule type" value="Genomic_DNA"/>
</dbReference>
<evidence type="ECO:0000256" key="3">
    <source>
        <dbReference type="ARBA" id="ARBA00022692"/>
    </source>
</evidence>
<gene>
    <name evidence="7" type="ORF">Pla22_17800</name>
</gene>
<reference evidence="7 8" key="1">
    <citation type="submission" date="2019-02" db="EMBL/GenBank/DDBJ databases">
        <title>Deep-cultivation of Planctomycetes and their phenomic and genomic characterization uncovers novel biology.</title>
        <authorList>
            <person name="Wiegand S."/>
            <person name="Jogler M."/>
            <person name="Boedeker C."/>
            <person name="Pinto D."/>
            <person name="Vollmers J."/>
            <person name="Rivas-Marin E."/>
            <person name="Kohn T."/>
            <person name="Peeters S.H."/>
            <person name="Heuer A."/>
            <person name="Rast P."/>
            <person name="Oberbeckmann S."/>
            <person name="Bunk B."/>
            <person name="Jeske O."/>
            <person name="Meyerdierks A."/>
            <person name="Storesund J.E."/>
            <person name="Kallscheuer N."/>
            <person name="Luecker S."/>
            <person name="Lage O.M."/>
            <person name="Pohl T."/>
            <person name="Merkel B.J."/>
            <person name="Hornburger P."/>
            <person name="Mueller R.-W."/>
            <person name="Bruemmer F."/>
            <person name="Labrenz M."/>
            <person name="Spormann A.M."/>
            <person name="Op Den Camp H."/>
            <person name="Overmann J."/>
            <person name="Amann R."/>
            <person name="Jetten M.S.M."/>
            <person name="Mascher T."/>
            <person name="Medema M.H."/>
            <person name="Devos D.P."/>
            <person name="Kaster A.-K."/>
            <person name="Ovreas L."/>
            <person name="Rohde M."/>
            <person name="Galperin M.Y."/>
            <person name="Jogler C."/>
        </authorList>
    </citation>
    <scope>NUCLEOTIDE SEQUENCE [LARGE SCALE GENOMIC DNA]</scope>
    <source>
        <strain evidence="7 8">Pla22</strain>
    </source>
</reference>
<feature type="transmembrane region" description="Helical" evidence="6">
    <location>
        <begin position="165"/>
        <end position="185"/>
    </location>
</feature>
<feature type="transmembrane region" description="Helical" evidence="6">
    <location>
        <begin position="102"/>
        <end position="127"/>
    </location>
</feature>
<dbReference type="Proteomes" id="UP000316598">
    <property type="component" value="Unassembled WGS sequence"/>
</dbReference>
<dbReference type="PANTHER" id="PTHR30250:SF11">
    <property type="entry name" value="O-ANTIGEN TRANSPORTER-RELATED"/>
    <property type="match status" value="1"/>
</dbReference>
<evidence type="ECO:0000256" key="5">
    <source>
        <dbReference type="ARBA" id="ARBA00023136"/>
    </source>
</evidence>
<accession>A0A5C5WW33</accession>
<dbReference type="OrthoDB" id="274704at2"/>
<keyword evidence="2" id="KW-1003">Cell membrane</keyword>
<dbReference type="PANTHER" id="PTHR30250">
    <property type="entry name" value="PST FAMILY PREDICTED COLANIC ACID TRANSPORTER"/>
    <property type="match status" value="1"/>
</dbReference>
<feature type="transmembrane region" description="Helical" evidence="6">
    <location>
        <begin position="59"/>
        <end position="81"/>
    </location>
</feature>
<feature type="transmembrane region" description="Helical" evidence="6">
    <location>
        <begin position="397"/>
        <end position="418"/>
    </location>
</feature>
<dbReference type="GO" id="GO:0005886">
    <property type="term" value="C:plasma membrane"/>
    <property type="evidence" value="ECO:0007669"/>
    <property type="project" value="UniProtKB-SubCell"/>
</dbReference>
<keyword evidence="8" id="KW-1185">Reference proteome</keyword>
<sequence length="463" mass="49872">MSERSSQQILGFKGCLMPRLENAIPLARTAMSRGLGAISQVALALAVTHHLPKSESGEFLFYLTLFTVISPLLLLGTSVYAMRQLAGSDDNQQSAMLGQGLIRMNLCTLAVTASVVLAIALCLDFFFSNEVVVLSGKAAWLAAAASFAGVSLAVASHLHGTGKLATSITFSHIAIPSLTVLMLFTVETKTVATVIQLHTLATVITAAISLLVWLAYFRPMRFPPASNGPVKPDQNQFARPSPFAFFRDRDVRRVCIDLWSLNGFQLVMNWAPIIVAGAILIPSDLAELNVAQRAGNLINFLLIVVAFTFAPKFRKHWAANRVDELRNSVARCSRLLVGLGTALLIAVLILSEKIMGVFGSNFTGGAMILVIYAIGQYINVITGAVNQLMTMSDDERTLRHICFLSATTAVLLSAVLTWQWGAPGAAAATAIALTLQNALAVSAVKKRLGFWIFDMRNHAQASQ</sequence>
<evidence type="ECO:0000256" key="4">
    <source>
        <dbReference type="ARBA" id="ARBA00022989"/>
    </source>
</evidence>
<feature type="transmembrane region" description="Helical" evidence="6">
    <location>
        <begin position="259"/>
        <end position="281"/>
    </location>
</feature>
<keyword evidence="4 6" id="KW-1133">Transmembrane helix</keyword>
<feature type="transmembrane region" description="Helical" evidence="6">
    <location>
        <begin position="293"/>
        <end position="311"/>
    </location>
</feature>
<dbReference type="InterPro" id="IPR050833">
    <property type="entry name" value="Poly_Biosynth_Transport"/>
</dbReference>
<comment type="subcellular location">
    <subcellularLocation>
        <location evidence="1">Cell membrane</location>
        <topology evidence="1">Multi-pass membrane protein</topology>
    </subcellularLocation>
</comment>
<feature type="transmembrane region" description="Helical" evidence="6">
    <location>
        <begin position="332"/>
        <end position="350"/>
    </location>
</feature>
<proteinExistence type="predicted"/>